<evidence type="ECO:0000259" key="6">
    <source>
        <dbReference type="Pfam" id="PF00107"/>
    </source>
</evidence>
<proteinExistence type="inferred from homology"/>
<dbReference type="Pfam" id="PF08240">
    <property type="entry name" value="ADH_N"/>
    <property type="match status" value="1"/>
</dbReference>
<dbReference type="GO" id="GO:0016616">
    <property type="term" value="F:oxidoreductase activity, acting on the CH-OH group of donors, NAD or NADP as acceptor"/>
    <property type="evidence" value="ECO:0007669"/>
    <property type="project" value="InterPro"/>
</dbReference>
<keyword evidence="9" id="KW-1185">Reference proteome</keyword>
<accession>A0AAD4Q4U8</accession>
<evidence type="ECO:0000256" key="1">
    <source>
        <dbReference type="ARBA" id="ARBA00001947"/>
    </source>
</evidence>
<reference evidence="8" key="1">
    <citation type="submission" date="2021-12" db="EMBL/GenBank/DDBJ databases">
        <title>Convergent genome expansion in fungi linked to evolution of root-endophyte symbiosis.</title>
        <authorList>
            <consortium name="DOE Joint Genome Institute"/>
            <person name="Ke Y.-H."/>
            <person name="Bonito G."/>
            <person name="Liao H.-L."/>
            <person name="Looney B."/>
            <person name="Rojas-Flechas A."/>
            <person name="Nash J."/>
            <person name="Hameed K."/>
            <person name="Schadt C."/>
            <person name="Martin F."/>
            <person name="Crous P.W."/>
            <person name="Miettinen O."/>
            <person name="Magnuson J.K."/>
            <person name="Labbe J."/>
            <person name="Jacobson D."/>
            <person name="Doktycz M.J."/>
            <person name="Veneault-Fourrey C."/>
            <person name="Kuo A."/>
            <person name="Mondo S."/>
            <person name="Calhoun S."/>
            <person name="Riley R."/>
            <person name="Ohm R."/>
            <person name="LaButti K."/>
            <person name="Andreopoulos B."/>
            <person name="Pangilinan J."/>
            <person name="Nolan M."/>
            <person name="Tritt A."/>
            <person name="Clum A."/>
            <person name="Lipzen A."/>
            <person name="Daum C."/>
            <person name="Barry K."/>
            <person name="Grigoriev I.V."/>
            <person name="Vilgalys R."/>
        </authorList>
    </citation>
    <scope>NUCLEOTIDE SEQUENCE</scope>
    <source>
        <strain evidence="8">PMI_201</strain>
    </source>
</reference>
<comment type="caution">
    <text evidence="8">The sequence shown here is derived from an EMBL/GenBank/DDBJ whole genome shotgun (WGS) entry which is preliminary data.</text>
</comment>
<dbReference type="FunFam" id="3.40.50.720:FF:000022">
    <property type="entry name" value="Cinnamyl alcohol dehydrogenase"/>
    <property type="match status" value="1"/>
</dbReference>
<dbReference type="Pfam" id="PF00107">
    <property type="entry name" value="ADH_zinc_N"/>
    <property type="match status" value="1"/>
</dbReference>
<sequence>MTGSTFTVFRDTESTAIKADQTTLFLDAHDVLVKITHAGLCGTDQHFRHKGIALGHEGAGVVEEIGQEVTIVEIGDRVGHDNYCDNQTCYGFGDTDVGTFANKLPNQLEPEFAAPLMCGGATVWSTLTTYPLKAGDRVGVLGIGGLGHMAIEFASKLGCNVVVLSHSESKKEEALKFGAKEFHVTDDNDVLKTSIKNPIPLAAATGSIYPLSVSFQPSSVPIQQLINNGIRIQGSAVGSRPSIQRMLDFVVLHIYAPLAFEVLSNGKMRYRGVLLAKDS</sequence>
<feature type="domain" description="Alcohol dehydrogenase-like N-terminal" evidence="7">
    <location>
        <begin position="28"/>
        <end position="101"/>
    </location>
</feature>
<dbReference type="Proteomes" id="UP001201262">
    <property type="component" value="Unassembled WGS sequence"/>
</dbReference>
<dbReference type="InterPro" id="IPR011032">
    <property type="entry name" value="GroES-like_sf"/>
</dbReference>
<evidence type="ECO:0000256" key="3">
    <source>
        <dbReference type="ARBA" id="ARBA00022833"/>
    </source>
</evidence>
<dbReference type="SUPFAM" id="SSF51735">
    <property type="entry name" value="NAD(P)-binding Rossmann-fold domains"/>
    <property type="match status" value="1"/>
</dbReference>
<dbReference type="GeneID" id="70248146"/>
<dbReference type="PANTHER" id="PTHR42683">
    <property type="entry name" value="ALDEHYDE REDUCTASE"/>
    <property type="match status" value="1"/>
</dbReference>
<comment type="cofactor">
    <cofactor evidence="1 5">
        <name>Zn(2+)</name>
        <dbReference type="ChEBI" id="CHEBI:29105"/>
    </cofactor>
</comment>
<comment type="similarity">
    <text evidence="5">Belongs to the zinc-containing alcohol dehydrogenase family.</text>
</comment>
<evidence type="ECO:0000256" key="4">
    <source>
        <dbReference type="ARBA" id="ARBA00023002"/>
    </source>
</evidence>
<keyword evidence="3 5" id="KW-0862">Zinc</keyword>
<dbReference type="RefSeq" id="XP_046076659.1">
    <property type="nucleotide sequence ID" value="XM_046217859.1"/>
</dbReference>
<dbReference type="EMBL" id="JAJTJA010000002">
    <property type="protein sequence ID" value="KAH8703641.1"/>
    <property type="molecule type" value="Genomic_DNA"/>
</dbReference>
<dbReference type="InterPro" id="IPR036291">
    <property type="entry name" value="NAD(P)-bd_dom_sf"/>
</dbReference>
<protein>
    <submittedName>
        <fullName evidence="8">Alcohol dehydrogenase</fullName>
    </submittedName>
</protein>
<dbReference type="GO" id="GO:0008270">
    <property type="term" value="F:zinc ion binding"/>
    <property type="evidence" value="ECO:0007669"/>
    <property type="project" value="InterPro"/>
</dbReference>
<dbReference type="SUPFAM" id="SSF50129">
    <property type="entry name" value="GroES-like"/>
    <property type="match status" value="1"/>
</dbReference>
<evidence type="ECO:0000256" key="2">
    <source>
        <dbReference type="ARBA" id="ARBA00022723"/>
    </source>
</evidence>
<dbReference type="InterPro" id="IPR002328">
    <property type="entry name" value="ADH_Zn_CS"/>
</dbReference>
<dbReference type="Gene3D" id="3.90.180.10">
    <property type="entry name" value="Medium-chain alcohol dehydrogenases, catalytic domain"/>
    <property type="match status" value="2"/>
</dbReference>
<evidence type="ECO:0000259" key="7">
    <source>
        <dbReference type="Pfam" id="PF08240"/>
    </source>
</evidence>
<dbReference type="Gene3D" id="3.40.50.720">
    <property type="entry name" value="NAD(P)-binding Rossmann-like Domain"/>
    <property type="match status" value="2"/>
</dbReference>
<evidence type="ECO:0000313" key="8">
    <source>
        <dbReference type="EMBL" id="KAH8703641.1"/>
    </source>
</evidence>
<dbReference type="PROSITE" id="PS00059">
    <property type="entry name" value="ADH_ZINC"/>
    <property type="match status" value="1"/>
</dbReference>
<dbReference type="InterPro" id="IPR013154">
    <property type="entry name" value="ADH-like_N"/>
</dbReference>
<feature type="domain" description="Alcohol dehydrogenase-like C-terminal" evidence="6">
    <location>
        <begin position="145"/>
        <end position="191"/>
    </location>
</feature>
<evidence type="ECO:0000256" key="5">
    <source>
        <dbReference type="RuleBase" id="RU361277"/>
    </source>
</evidence>
<keyword evidence="4" id="KW-0560">Oxidoreductase</keyword>
<dbReference type="AlphaFoldDB" id="A0AAD4Q4U8"/>
<dbReference type="InterPro" id="IPR013149">
    <property type="entry name" value="ADH-like_C"/>
</dbReference>
<dbReference type="InterPro" id="IPR047109">
    <property type="entry name" value="CAD-like"/>
</dbReference>
<gene>
    <name evidence="8" type="ORF">BGW36DRAFT_393916</name>
</gene>
<organism evidence="8 9">
    <name type="scientific">Talaromyces proteolyticus</name>
    <dbReference type="NCBI Taxonomy" id="1131652"/>
    <lineage>
        <taxon>Eukaryota</taxon>
        <taxon>Fungi</taxon>
        <taxon>Dikarya</taxon>
        <taxon>Ascomycota</taxon>
        <taxon>Pezizomycotina</taxon>
        <taxon>Eurotiomycetes</taxon>
        <taxon>Eurotiomycetidae</taxon>
        <taxon>Eurotiales</taxon>
        <taxon>Trichocomaceae</taxon>
        <taxon>Talaromyces</taxon>
        <taxon>Talaromyces sect. Bacilispori</taxon>
    </lineage>
</organism>
<evidence type="ECO:0000313" key="9">
    <source>
        <dbReference type="Proteomes" id="UP001201262"/>
    </source>
</evidence>
<keyword evidence="2 5" id="KW-0479">Metal-binding</keyword>
<name>A0AAD4Q4U8_9EURO</name>